<sequence>MGEAQSMESHRVSYRGCGCGSRRWKCKNASVHNAAVRPIFVSNYCESNPLRGTYSSGVTGFTTPRYPSDLISLQAFPSPSATTFRFSASFPRRQARELSMRSCRRSVCFLLLMDS</sequence>
<keyword evidence="2" id="KW-1185">Reference proteome</keyword>
<accession>A0A4Y2TP16</accession>
<evidence type="ECO:0000313" key="1">
    <source>
        <dbReference type="EMBL" id="GBO01130.1"/>
    </source>
</evidence>
<reference evidence="1 2" key="1">
    <citation type="journal article" date="2019" name="Sci. Rep.">
        <title>Orb-weaving spider Araneus ventricosus genome elucidates the spidroin gene catalogue.</title>
        <authorList>
            <person name="Kono N."/>
            <person name="Nakamura H."/>
            <person name="Ohtoshi R."/>
            <person name="Moran D.A.P."/>
            <person name="Shinohara A."/>
            <person name="Yoshida Y."/>
            <person name="Fujiwara M."/>
            <person name="Mori M."/>
            <person name="Tomita M."/>
            <person name="Arakawa K."/>
        </authorList>
    </citation>
    <scope>NUCLEOTIDE SEQUENCE [LARGE SCALE GENOMIC DNA]</scope>
</reference>
<evidence type="ECO:0000313" key="2">
    <source>
        <dbReference type="Proteomes" id="UP000499080"/>
    </source>
</evidence>
<dbReference type="AlphaFoldDB" id="A0A4Y2TP16"/>
<organism evidence="1 2">
    <name type="scientific">Araneus ventricosus</name>
    <name type="common">Orbweaver spider</name>
    <name type="synonym">Epeira ventricosa</name>
    <dbReference type="NCBI Taxonomy" id="182803"/>
    <lineage>
        <taxon>Eukaryota</taxon>
        <taxon>Metazoa</taxon>
        <taxon>Ecdysozoa</taxon>
        <taxon>Arthropoda</taxon>
        <taxon>Chelicerata</taxon>
        <taxon>Arachnida</taxon>
        <taxon>Araneae</taxon>
        <taxon>Araneomorphae</taxon>
        <taxon>Entelegynae</taxon>
        <taxon>Araneoidea</taxon>
        <taxon>Araneidae</taxon>
        <taxon>Araneus</taxon>
    </lineage>
</organism>
<proteinExistence type="predicted"/>
<name>A0A4Y2TP16_ARAVE</name>
<gene>
    <name evidence="1" type="ORF">AVEN_163644_1</name>
</gene>
<protein>
    <submittedName>
        <fullName evidence="1">Uncharacterized protein</fullName>
    </submittedName>
</protein>
<comment type="caution">
    <text evidence="1">The sequence shown here is derived from an EMBL/GenBank/DDBJ whole genome shotgun (WGS) entry which is preliminary data.</text>
</comment>
<dbReference type="EMBL" id="BGPR01029386">
    <property type="protein sequence ID" value="GBO01130.1"/>
    <property type="molecule type" value="Genomic_DNA"/>
</dbReference>
<dbReference type="Proteomes" id="UP000499080">
    <property type="component" value="Unassembled WGS sequence"/>
</dbReference>